<evidence type="ECO:0000259" key="1">
    <source>
        <dbReference type="Pfam" id="PF10189"/>
    </source>
</evidence>
<name>A0A8J6CER7_DIALT</name>
<dbReference type="GO" id="GO:0005737">
    <property type="term" value="C:cytoplasm"/>
    <property type="evidence" value="ECO:0007669"/>
    <property type="project" value="TreeGrafter"/>
</dbReference>
<comment type="caution">
    <text evidence="2">The sequence shown here is derived from an EMBL/GenBank/DDBJ whole genome shotgun (WGS) entry which is preliminary data.</text>
</comment>
<proteinExistence type="predicted"/>
<reference evidence="2" key="1">
    <citation type="submission" date="2021-05" db="EMBL/GenBank/DDBJ databases">
        <title>The genome of the haptophyte Pavlova lutheri (Diacronema luteri, Pavlovales) - a model for lipid biosynthesis in eukaryotic algae.</title>
        <authorList>
            <person name="Hulatt C.J."/>
            <person name="Posewitz M.C."/>
        </authorList>
    </citation>
    <scope>NUCLEOTIDE SEQUENCE</scope>
    <source>
        <strain evidence="2">NIVA-4/92</strain>
    </source>
</reference>
<keyword evidence="3" id="KW-1185">Reference proteome</keyword>
<accession>A0A8J6CER7</accession>
<dbReference type="Proteomes" id="UP000751190">
    <property type="component" value="Unassembled WGS sequence"/>
</dbReference>
<sequence length="544" mass="58285">MSWRADEHRLFAYRELDELDELESRWATHFEAHVAPLYTQVAPRERAAWLRSALEAADHTARADIEAGVLYGALLMPEARRSRGMLELLLASAPPAAPPQLCARLASLIEDKLERMTRRSRARTVELAAWLIEARARHCELTLVALVRQACAPRALTDYHHAARPDEPVSAVRSLDVDLAAGALGVLELGWGDMCAQPSLVGALFVALMHWQRALLAEHAAHGVLFERGAGELCVRLAAVGARLWADEPRACALGGGELARAVQPLARAAPAFAAAAPAHDGARAALELAAAVRASIDAVAGGDGAPRGAAAPLGAGSLATMCVAPPAACRLAFLCTRSFEPGSGVRVALRAWYAVDLELGGGACGGGRVAQLVRYVCCCVRPSNEMLRSAAYLPRWAAVDWLLSFARTDGVRHDAFLALLADWLQYEPAPDALMDAEPAVLLLQHWATLSPWRACELLARLSAHASTFLGAAHRARAVNGVRAVLRHCRASGVVTDFGFLRAMAQRLGASAPPPHELPLTVQAEWRQVGLAFLGEVSIQEDFT</sequence>
<dbReference type="OrthoDB" id="2021145at2759"/>
<gene>
    <name evidence="2" type="ORF">KFE25_000511</name>
</gene>
<evidence type="ECO:0000313" key="2">
    <source>
        <dbReference type="EMBL" id="KAG8467195.1"/>
    </source>
</evidence>
<dbReference type="AlphaFoldDB" id="A0A8J6CER7"/>
<organism evidence="2 3">
    <name type="scientific">Diacronema lutheri</name>
    <name type="common">Unicellular marine alga</name>
    <name type="synonym">Monochrysis lutheri</name>
    <dbReference type="NCBI Taxonomy" id="2081491"/>
    <lineage>
        <taxon>Eukaryota</taxon>
        <taxon>Haptista</taxon>
        <taxon>Haptophyta</taxon>
        <taxon>Pavlovophyceae</taxon>
        <taxon>Pavlovales</taxon>
        <taxon>Pavlovaceae</taxon>
        <taxon>Diacronema</taxon>
    </lineage>
</organism>
<feature type="domain" description="Integrator complex subunit 3 N-terminal" evidence="1">
    <location>
        <begin position="371"/>
        <end position="498"/>
    </location>
</feature>
<dbReference type="PANTHER" id="PTHR13587:SF7">
    <property type="entry name" value="INTEGRATOR COMPLEX SUBUNIT 3"/>
    <property type="match status" value="1"/>
</dbReference>
<protein>
    <recommendedName>
        <fullName evidence="1">Integrator complex subunit 3 N-terminal domain-containing protein</fullName>
    </recommendedName>
</protein>
<dbReference type="Pfam" id="PF10189">
    <property type="entry name" value="Ints3_N"/>
    <property type="match status" value="1"/>
</dbReference>
<dbReference type="EMBL" id="JAGTXO010000006">
    <property type="protein sequence ID" value="KAG8467195.1"/>
    <property type="molecule type" value="Genomic_DNA"/>
</dbReference>
<dbReference type="PANTHER" id="PTHR13587">
    <property type="entry name" value="INTEGRATOR COMPLEX SUBUNIT 3"/>
    <property type="match status" value="1"/>
</dbReference>
<dbReference type="InterPro" id="IPR045334">
    <property type="entry name" value="INTS3"/>
</dbReference>
<evidence type="ECO:0000313" key="3">
    <source>
        <dbReference type="Proteomes" id="UP000751190"/>
    </source>
</evidence>
<dbReference type="InterPro" id="IPR019333">
    <property type="entry name" value="INTS3_N"/>
</dbReference>